<dbReference type="EMBL" id="JGYG01000010">
    <property type="protein sequence ID" value="KFI27726.1"/>
    <property type="molecule type" value="Genomic_DNA"/>
</dbReference>
<organism evidence="1 2">
    <name type="scientific">Haematobacter massiliensis</name>
    <dbReference type="NCBI Taxonomy" id="195105"/>
    <lineage>
        <taxon>Bacteria</taxon>
        <taxon>Pseudomonadati</taxon>
        <taxon>Pseudomonadota</taxon>
        <taxon>Alphaproteobacteria</taxon>
        <taxon>Rhodobacterales</taxon>
        <taxon>Paracoccaceae</taxon>
        <taxon>Haematobacter</taxon>
    </lineage>
</organism>
<keyword evidence="2" id="KW-1185">Reference proteome</keyword>
<dbReference type="eggNOG" id="COG1247">
    <property type="taxonomic scope" value="Bacteria"/>
</dbReference>
<dbReference type="OrthoDB" id="5459937at2"/>
<name>A0A086Y0C6_9RHOB</name>
<dbReference type="PANTHER" id="PTHR43072">
    <property type="entry name" value="N-ACETYLTRANSFERASE"/>
    <property type="match status" value="1"/>
</dbReference>
<dbReference type="Proteomes" id="UP000028826">
    <property type="component" value="Unassembled WGS sequence"/>
</dbReference>
<dbReference type="PROSITE" id="PS51186">
    <property type="entry name" value="GNAT"/>
    <property type="match status" value="1"/>
</dbReference>
<dbReference type="GO" id="GO:0016747">
    <property type="term" value="F:acyltransferase activity, transferring groups other than amino-acyl groups"/>
    <property type="evidence" value="ECO:0007669"/>
    <property type="project" value="InterPro"/>
</dbReference>
<proteinExistence type="predicted"/>
<dbReference type="InterPro" id="IPR016181">
    <property type="entry name" value="Acyl_CoA_acyltransferase"/>
</dbReference>
<evidence type="ECO:0000313" key="2">
    <source>
        <dbReference type="Proteomes" id="UP000028826"/>
    </source>
</evidence>
<protein>
    <submittedName>
        <fullName evidence="1">GCN5 family acetyltransferase</fullName>
    </submittedName>
</protein>
<reference evidence="1 2" key="1">
    <citation type="submission" date="2014-03" db="EMBL/GenBank/DDBJ databases">
        <title>Genome of Haematobacter massiliensis CCUG 47968.</title>
        <authorList>
            <person name="Wang D."/>
            <person name="Wang G."/>
        </authorList>
    </citation>
    <scope>NUCLEOTIDE SEQUENCE [LARGE SCALE GENOMIC DNA]</scope>
    <source>
        <strain evidence="1 2">CCUG 47968</strain>
    </source>
</reference>
<keyword evidence="1" id="KW-0808">Transferase</keyword>
<comment type="caution">
    <text evidence="1">The sequence shown here is derived from an EMBL/GenBank/DDBJ whole genome shotgun (WGS) entry which is preliminary data.</text>
</comment>
<evidence type="ECO:0000313" key="1">
    <source>
        <dbReference type="EMBL" id="KFI27726.1"/>
    </source>
</evidence>
<gene>
    <name evidence="1" type="ORF">CN97_00595</name>
</gene>
<sequence length="176" mass="19158">MTDDLLIRPSAESDLSAIQRIYAHHVLHGVASFEEEPPDLTEMARRRESVLMLGLPHLVAEGTDGVLGYAYAGTYRPRPAYRYTVEDSIYVAPGLAGRGVGSALLSRLISDCEKGPWRQMIAVIGDSGNAGSIALHRRFGFTLTGTFHSIGFKHGRWLDSVLMQRPLGPGDQTPPG</sequence>
<dbReference type="InterPro" id="IPR000182">
    <property type="entry name" value="GNAT_dom"/>
</dbReference>
<dbReference type="STRING" id="195105.CN97_00595"/>
<dbReference type="AlphaFoldDB" id="A0A086Y0C6"/>
<dbReference type="CDD" id="cd04301">
    <property type="entry name" value="NAT_SF"/>
    <property type="match status" value="1"/>
</dbReference>
<dbReference type="RefSeq" id="WP_035712869.1">
    <property type="nucleotide sequence ID" value="NZ_CAMIFG010000126.1"/>
</dbReference>
<dbReference type="Pfam" id="PF13420">
    <property type="entry name" value="Acetyltransf_4"/>
    <property type="match status" value="1"/>
</dbReference>
<accession>A0A086Y0C6</accession>
<dbReference type="Gene3D" id="3.40.630.30">
    <property type="match status" value="1"/>
</dbReference>
<dbReference type="PANTHER" id="PTHR43072:SF8">
    <property type="entry name" value="ACYLTRANSFERASE FABY-RELATED"/>
    <property type="match status" value="1"/>
</dbReference>
<dbReference type="SUPFAM" id="SSF55729">
    <property type="entry name" value="Acyl-CoA N-acyltransferases (Nat)"/>
    <property type="match status" value="1"/>
</dbReference>